<dbReference type="SUPFAM" id="SSF53955">
    <property type="entry name" value="Lysozyme-like"/>
    <property type="match status" value="1"/>
</dbReference>
<dbReference type="SUPFAM" id="SSF53850">
    <property type="entry name" value="Periplasmic binding protein-like II"/>
    <property type="match status" value="1"/>
</dbReference>
<sequence>MASALMSCGRRDSGGEAPWGVTEDSIGSDGCFDLSQIVANGELIMLTPGGPDSYYDYHGRKLGLHYMLCQRFADGLGVSLRVEVCRDTSEMVARLLGGEADVIACPLTEADLRAMGDSAALLVPCGVRIAAGGGGAEKAGNAGRRGSEEAVWVSVAEKPELCRALDEWFTPEILSEVRKEEGRYLDGRSVKRRVYSPMLNRSGGVISRYDGLFMTYCRDIRWDWRLMAAQCYQESTFDPQAVSWAGARGLMQIMPSTASDLGLSIDDIHDPEKNIAAAAKLTGQLDRKFSDIKDRNERISFVLASYNGGYHHIRDAMALAGKHGGNASRWEDVSRYVLLLSTPEYYRDSIVKNGYMRGSETVDYVEKIRKRWEGYRGVRGIRAGHSGMEPRKASHRSRKFS</sequence>
<protein>
    <submittedName>
        <fullName evidence="3">Transglycosylase SLT domain-containing protein</fullName>
    </submittedName>
</protein>
<name>A0ABX2AM79_9BACT</name>
<evidence type="ECO:0000259" key="2">
    <source>
        <dbReference type="Pfam" id="PF01464"/>
    </source>
</evidence>
<comment type="caution">
    <text evidence="3">The sequence shown here is derived from an EMBL/GenBank/DDBJ whole genome shotgun (WGS) entry which is preliminary data.</text>
</comment>
<gene>
    <name evidence="3" type="ORF">HPS56_02865</name>
</gene>
<dbReference type="RefSeq" id="WP_172273559.1">
    <property type="nucleotide sequence ID" value="NZ_CATJPT010000240.1"/>
</dbReference>
<accession>A0ABX2AM79</accession>
<dbReference type="CDD" id="cd13403">
    <property type="entry name" value="MLTF-like"/>
    <property type="match status" value="1"/>
</dbReference>
<organism evidence="3 4">
    <name type="scientific">Xylanibacter muris</name>
    <dbReference type="NCBI Taxonomy" id="2736290"/>
    <lineage>
        <taxon>Bacteria</taxon>
        <taxon>Pseudomonadati</taxon>
        <taxon>Bacteroidota</taxon>
        <taxon>Bacteroidia</taxon>
        <taxon>Bacteroidales</taxon>
        <taxon>Prevotellaceae</taxon>
        <taxon>Xylanibacter</taxon>
    </lineage>
</organism>
<comment type="similarity">
    <text evidence="1">Belongs to the transglycosylase Slt family.</text>
</comment>
<dbReference type="PANTHER" id="PTHR37423">
    <property type="entry name" value="SOLUBLE LYTIC MUREIN TRANSGLYCOSYLASE-RELATED"/>
    <property type="match status" value="1"/>
</dbReference>
<feature type="domain" description="Transglycosylase SLT" evidence="2">
    <location>
        <begin position="223"/>
        <end position="323"/>
    </location>
</feature>
<dbReference type="Gene3D" id="1.10.530.10">
    <property type="match status" value="1"/>
</dbReference>
<reference evidence="3 4" key="1">
    <citation type="submission" date="2020-05" db="EMBL/GenBank/DDBJ databases">
        <title>Distinct polysaccharide utilization as determinants for interspecies competition between intestinal Prevotella spp.</title>
        <authorList>
            <person name="Galvez E.J.C."/>
            <person name="Iljazovic A."/>
            <person name="Strowig T."/>
        </authorList>
    </citation>
    <scope>NUCLEOTIDE SEQUENCE [LARGE SCALE GENOMIC DNA]</scope>
    <source>
        <strain evidence="3 4">PMUR</strain>
    </source>
</reference>
<keyword evidence="4" id="KW-1185">Reference proteome</keyword>
<evidence type="ECO:0000256" key="1">
    <source>
        <dbReference type="ARBA" id="ARBA00007734"/>
    </source>
</evidence>
<proteinExistence type="inferred from homology"/>
<evidence type="ECO:0000313" key="3">
    <source>
        <dbReference type="EMBL" id="NPD91300.1"/>
    </source>
</evidence>
<dbReference type="InterPro" id="IPR008258">
    <property type="entry name" value="Transglycosylase_SLT_dom_1"/>
</dbReference>
<evidence type="ECO:0000313" key="4">
    <source>
        <dbReference type="Proteomes" id="UP000714420"/>
    </source>
</evidence>
<dbReference type="EMBL" id="JABKKF010000002">
    <property type="protein sequence ID" value="NPD91300.1"/>
    <property type="molecule type" value="Genomic_DNA"/>
</dbReference>
<dbReference type="PANTHER" id="PTHR37423:SF2">
    <property type="entry name" value="MEMBRANE-BOUND LYTIC MUREIN TRANSGLYCOSYLASE C"/>
    <property type="match status" value="1"/>
</dbReference>
<dbReference type="Gene3D" id="3.40.190.10">
    <property type="entry name" value="Periplasmic binding protein-like II"/>
    <property type="match status" value="1"/>
</dbReference>
<dbReference type="Pfam" id="PF01464">
    <property type="entry name" value="SLT"/>
    <property type="match status" value="1"/>
</dbReference>
<dbReference type="InterPro" id="IPR023346">
    <property type="entry name" value="Lysozyme-like_dom_sf"/>
</dbReference>
<dbReference type="Proteomes" id="UP000714420">
    <property type="component" value="Unassembled WGS sequence"/>
</dbReference>